<comment type="caution">
    <text evidence="2">The sequence shown here is derived from an EMBL/GenBank/DDBJ whole genome shotgun (WGS) entry which is preliminary data.</text>
</comment>
<reference evidence="2" key="1">
    <citation type="submission" date="2020-09" db="EMBL/GenBank/DDBJ databases">
        <title>Comparative genome analyses of four rice-infecting Rhizoctonia solani isolates reveal extensive enrichment of homogalacturonan modification genes.</title>
        <authorList>
            <person name="Lee D.-Y."/>
            <person name="Jeon J."/>
            <person name="Kim K.-T."/>
            <person name="Cheong K."/>
            <person name="Song H."/>
            <person name="Choi G."/>
            <person name="Ko J."/>
            <person name="Opiyo S.O."/>
            <person name="Zuo S."/>
            <person name="Madhav S."/>
            <person name="Lee Y.-H."/>
            <person name="Wang G.-L."/>
        </authorList>
    </citation>
    <scope>NUCLEOTIDE SEQUENCE</scope>
    <source>
        <strain evidence="2">AG1-IA B2</strain>
    </source>
</reference>
<proteinExistence type="predicted"/>
<dbReference type="Proteomes" id="UP000614334">
    <property type="component" value="Unassembled WGS sequence"/>
</dbReference>
<feature type="region of interest" description="Disordered" evidence="1">
    <location>
        <begin position="151"/>
        <end position="172"/>
    </location>
</feature>
<evidence type="ECO:0000256" key="1">
    <source>
        <dbReference type="SAM" id="MobiDB-lite"/>
    </source>
</evidence>
<evidence type="ECO:0000313" key="2">
    <source>
        <dbReference type="EMBL" id="KAF8756929.1"/>
    </source>
</evidence>
<feature type="region of interest" description="Disordered" evidence="1">
    <location>
        <begin position="21"/>
        <end position="43"/>
    </location>
</feature>
<organism evidence="2 3">
    <name type="scientific">Rhizoctonia solani</name>
    <dbReference type="NCBI Taxonomy" id="456999"/>
    <lineage>
        <taxon>Eukaryota</taxon>
        <taxon>Fungi</taxon>
        <taxon>Dikarya</taxon>
        <taxon>Basidiomycota</taxon>
        <taxon>Agaricomycotina</taxon>
        <taxon>Agaricomycetes</taxon>
        <taxon>Cantharellales</taxon>
        <taxon>Ceratobasidiaceae</taxon>
        <taxon>Rhizoctonia</taxon>
    </lineage>
</organism>
<sequence length="172" mass="19651">MHGSRTPFHTTALARTTYHAFPQPTVGLGRKPGRRGGSDDKIRNSASIPLELFNAEMTHDRITQPDHDGPNRFWNSTENDEWHMKTVIGSETVFQREWVDSRVLDVSKREEESRAMRRWWIVLKRKMMRCLWGAAGVGVYGKKRKASMSPIDEGMISDDDVQIIEGPDQGGR</sequence>
<protein>
    <submittedName>
        <fullName evidence="2">Uncharacterized protein</fullName>
    </submittedName>
</protein>
<dbReference type="AlphaFoldDB" id="A0A8H7IGD7"/>
<accession>A0A8H7IGD7</accession>
<gene>
    <name evidence="2" type="ORF">RHS01_04071</name>
</gene>
<name>A0A8H7IGD7_9AGAM</name>
<evidence type="ECO:0000313" key="3">
    <source>
        <dbReference type="Proteomes" id="UP000614334"/>
    </source>
</evidence>
<dbReference type="EMBL" id="JACYCF010000005">
    <property type="protein sequence ID" value="KAF8756929.1"/>
    <property type="molecule type" value="Genomic_DNA"/>
</dbReference>